<reference evidence="5 6" key="1">
    <citation type="submission" date="2021-10" db="EMBL/GenBank/DDBJ databases">
        <authorList>
            <person name="Koch H."/>
        </authorList>
    </citation>
    <scope>NUCLEOTIDE SEQUENCE [LARGE SCALE GENOMIC DNA]</scope>
    <source>
        <strain evidence="5">6680</strain>
    </source>
</reference>
<dbReference type="InterPro" id="IPR036388">
    <property type="entry name" value="WH-like_DNA-bd_sf"/>
</dbReference>
<dbReference type="InterPro" id="IPR014710">
    <property type="entry name" value="RmlC-like_jellyroll"/>
</dbReference>
<dbReference type="Proteomes" id="UP000839052">
    <property type="component" value="Chromosome"/>
</dbReference>
<evidence type="ECO:0000256" key="2">
    <source>
        <dbReference type="ARBA" id="ARBA00023125"/>
    </source>
</evidence>
<dbReference type="SUPFAM" id="SSF46785">
    <property type="entry name" value="Winged helix' DNA-binding domain"/>
    <property type="match status" value="1"/>
</dbReference>
<keyword evidence="3" id="KW-0804">Transcription</keyword>
<evidence type="ECO:0000256" key="3">
    <source>
        <dbReference type="ARBA" id="ARBA00023163"/>
    </source>
</evidence>
<protein>
    <submittedName>
        <fullName evidence="5">cAMP-binding proteins - catabolite gene activator and regulatory subunit of cAMP-dependent protein kinases</fullName>
    </submittedName>
</protein>
<dbReference type="Gene3D" id="1.10.10.10">
    <property type="entry name" value="Winged helix-like DNA-binding domain superfamily/Winged helix DNA-binding domain"/>
    <property type="match status" value="1"/>
</dbReference>
<gene>
    <name evidence="5" type="ORF">NTG6680_0533</name>
</gene>
<dbReference type="RefSeq" id="WP_239795838.1">
    <property type="nucleotide sequence ID" value="NZ_OU912926.1"/>
</dbReference>
<evidence type="ECO:0000259" key="4">
    <source>
        <dbReference type="SMART" id="SM00419"/>
    </source>
</evidence>
<dbReference type="InterPro" id="IPR018490">
    <property type="entry name" value="cNMP-bd_dom_sf"/>
</dbReference>
<dbReference type="Gene3D" id="2.60.120.10">
    <property type="entry name" value="Jelly Rolls"/>
    <property type="match status" value="1"/>
</dbReference>
<dbReference type="InterPro" id="IPR036390">
    <property type="entry name" value="WH_DNA-bd_sf"/>
</dbReference>
<evidence type="ECO:0000313" key="6">
    <source>
        <dbReference type="Proteomes" id="UP000839052"/>
    </source>
</evidence>
<dbReference type="Pfam" id="PF13545">
    <property type="entry name" value="HTH_Crp_2"/>
    <property type="match status" value="1"/>
</dbReference>
<keyword evidence="6" id="KW-1185">Reference proteome</keyword>
<dbReference type="InterPro" id="IPR012318">
    <property type="entry name" value="HTH_CRP"/>
</dbReference>
<keyword evidence="1" id="KW-0805">Transcription regulation</keyword>
<dbReference type="PANTHER" id="PTHR24567:SF74">
    <property type="entry name" value="HTH-TYPE TRANSCRIPTIONAL REGULATOR ARCR"/>
    <property type="match status" value="1"/>
</dbReference>
<feature type="domain" description="HTH crp-type" evidence="4">
    <location>
        <begin position="167"/>
        <end position="215"/>
    </location>
</feature>
<dbReference type="EMBL" id="OU912926">
    <property type="protein sequence ID" value="CAG9931786.1"/>
    <property type="molecule type" value="Genomic_DNA"/>
</dbReference>
<evidence type="ECO:0000313" key="5">
    <source>
        <dbReference type="EMBL" id="CAG9931786.1"/>
    </source>
</evidence>
<dbReference type="PANTHER" id="PTHR24567">
    <property type="entry name" value="CRP FAMILY TRANSCRIPTIONAL REGULATORY PROTEIN"/>
    <property type="match status" value="1"/>
</dbReference>
<dbReference type="SUPFAM" id="SSF51206">
    <property type="entry name" value="cAMP-binding domain-like"/>
    <property type="match status" value="1"/>
</dbReference>
<proteinExistence type="predicted"/>
<accession>A0ABM8YWC9</accession>
<dbReference type="InterPro" id="IPR050397">
    <property type="entry name" value="Env_Response_Regulators"/>
</dbReference>
<evidence type="ECO:0000256" key="1">
    <source>
        <dbReference type="ARBA" id="ARBA00023015"/>
    </source>
</evidence>
<keyword evidence="2" id="KW-0238">DNA-binding</keyword>
<sequence length="256" mass="29078">MATPNNIQSVRMRNNFLLSMLSDDDYQSLLPRLELVHLSLRDVLAQKNTRIGYIFFPCTAVLSILSYMADGSAIEISAVGNEGFTGMEILINSTHSVETIICQVEGSSLRMRVSDFKAAITGNTSLRLITERYAHAYMNQMAQSIVCNRLHTLEQRFARRLLVTHDRVDGNEFYLTQEFLAGMLGVCRPSVSVVANEFQERGLIQYSRGHLRILDRVRLEQTACECSNRIIHSRYESAHYPKQLDRAQNKNVDLVS</sequence>
<name>A0ABM8YWC9_9PROT</name>
<organism evidence="5 6">
    <name type="scientific">Candidatus Nitrotoga arctica</name>
    <dbReference type="NCBI Taxonomy" id="453162"/>
    <lineage>
        <taxon>Bacteria</taxon>
        <taxon>Pseudomonadati</taxon>
        <taxon>Pseudomonadota</taxon>
        <taxon>Betaproteobacteria</taxon>
        <taxon>Nitrosomonadales</taxon>
        <taxon>Gallionellaceae</taxon>
        <taxon>Candidatus Nitrotoga</taxon>
    </lineage>
</organism>
<dbReference type="SMART" id="SM00419">
    <property type="entry name" value="HTH_CRP"/>
    <property type="match status" value="1"/>
</dbReference>